<dbReference type="GO" id="GO:0005634">
    <property type="term" value="C:nucleus"/>
    <property type="evidence" value="ECO:0007669"/>
    <property type="project" value="UniProtKB-SubCell"/>
</dbReference>
<dbReference type="SUPFAM" id="SSF47459">
    <property type="entry name" value="HLH, helix-loop-helix DNA-binding domain"/>
    <property type="match status" value="1"/>
</dbReference>
<reference evidence="9" key="1">
    <citation type="submission" date="2022-05" db="EMBL/GenBank/DDBJ databases">
        <title>The Musa troglodytarum L. genome provides insights into the mechanism of non-climacteric behaviour and enrichment of carotenoids.</title>
        <authorList>
            <person name="Wang J."/>
        </authorList>
    </citation>
    <scope>NUCLEOTIDE SEQUENCE</scope>
    <source>
        <tissue evidence="9">Leaf</tissue>
    </source>
</reference>
<evidence type="ECO:0000259" key="7">
    <source>
        <dbReference type="PROSITE" id="PS50076"/>
    </source>
</evidence>
<dbReference type="InterPro" id="IPR011598">
    <property type="entry name" value="bHLH_dom"/>
</dbReference>
<comment type="similarity">
    <text evidence="2">Belongs to the bHLH protein family.</text>
</comment>
<feature type="region of interest" description="Disordered" evidence="6">
    <location>
        <begin position="172"/>
        <end position="211"/>
    </location>
</feature>
<feature type="region of interest" description="Disordered" evidence="6">
    <location>
        <begin position="455"/>
        <end position="611"/>
    </location>
</feature>
<dbReference type="GO" id="GO:0005783">
    <property type="term" value="C:endoplasmic reticulum"/>
    <property type="evidence" value="ECO:0007669"/>
    <property type="project" value="UniProtKB-ARBA"/>
</dbReference>
<dbReference type="SUPFAM" id="SSF46565">
    <property type="entry name" value="Chaperone J-domain"/>
    <property type="match status" value="1"/>
</dbReference>
<dbReference type="PROSITE" id="PS00636">
    <property type="entry name" value="DNAJ_1"/>
    <property type="match status" value="1"/>
</dbReference>
<evidence type="ECO:0008006" key="11">
    <source>
        <dbReference type="Google" id="ProtNLM"/>
    </source>
</evidence>
<feature type="compositionally biased region" description="Polar residues" evidence="6">
    <location>
        <begin position="455"/>
        <end position="464"/>
    </location>
</feature>
<organism evidence="9 10">
    <name type="scientific">Musa troglodytarum</name>
    <name type="common">fe'i banana</name>
    <dbReference type="NCBI Taxonomy" id="320322"/>
    <lineage>
        <taxon>Eukaryota</taxon>
        <taxon>Viridiplantae</taxon>
        <taxon>Streptophyta</taxon>
        <taxon>Embryophyta</taxon>
        <taxon>Tracheophyta</taxon>
        <taxon>Spermatophyta</taxon>
        <taxon>Magnoliopsida</taxon>
        <taxon>Liliopsida</taxon>
        <taxon>Zingiberales</taxon>
        <taxon>Musaceae</taxon>
        <taxon>Musa</taxon>
    </lineage>
</organism>
<evidence type="ECO:0000256" key="3">
    <source>
        <dbReference type="ARBA" id="ARBA00023015"/>
    </source>
</evidence>
<protein>
    <recommendedName>
        <fullName evidence="11">BHLH domain-containing protein</fullName>
    </recommendedName>
</protein>
<dbReference type="GO" id="GO:0003700">
    <property type="term" value="F:DNA-binding transcription factor activity"/>
    <property type="evidence" value="ECO:0007669"/>
    <property type="project" value="TreeGrafter"/>
</dbReference>
<evidence type="ECO:0000259" key="8">
    <source>
        <dbReference type="PROSITE" id="PS50888"/>
    </source>
</evidence>
<feature type="domain" description="BHLH" evidence="8">
    <location>
        <begin position="622"/>
        <end position="672"/>
    </location>
</feature>
<keyword evidence="3" id="KW-0805">Transcription regulation</keyword>
<accession>A0A9E7I9E8</accession>
<evidence type="ECO:0000313" key="10">
    <source>
        <dbReference type="Proteomes" id="UP001055439"/>
    </source>
</evidence>
<dbReference type="InterPro" id="IPR036869">
    <property type="entry name" value="J_dom_sf"/>
</dbReference>
<dbReference type="GO" id="GO:0046983">
    <property type="term" value="F:protein dimerization activity"/>
    <property type="evidence" value="ECO:0007669"/>
    <property type="project" value="InterPro"/>
</dbReference>
<evidence type="ECO:0000256" key="6">
    <source>
        <dbReference type="SAM" id="MobiDB-lite"/>
    </source>
</evidence>
<dbReference type="Pfam" id="PF00226">
    <property type="entry name" value="DnaJ"/>
    <property type="match status" value="1"/>
</dbReference>
<dbReference type="Proteomes" id="UP001055439">
    <property type="component" value="Chromosome 9"/>
</dbReference>
<dbReference type="EMBL" id="CP097511">
    <property type="protein sequence ID" value="URE44259.1"/>
    <property type="molecule type" value="Genomic_DNA"/>
</dbReference>
<dbReference type="Pfam" id="PF00010">
    <property type="entry name" value="HLH"/>
    <property type="match status" value="1"/>
</dbReference>
<dbReference type="SMART" id="SM00353">
    <property type="entry name" value="HLH"/>
    <property type="match status" value="1"/>
</dbReference>
<dbReference type="CDD" id="cd18919">
    <property type="entry name" value="bHLH_AtBPE_like"/>
    <property type="match status" value="1"/>
</dbReference>
<evidence type="ECO:0000256" key="4">
    <source>
        <dbReference type="ARBA" id="ARBA00023163"/>
    </source>
</evidence>
<feature type="compositionally biased region" description="Basic and acidic residues" evidence="6">
    <location>
        <begin position="478"/>
        <end position="491"/>
    </location>
</feature>
<dbReference type="PROSITE" id="PS50888">
    <property type="entry name" value="BHLH"/>
    <property type="match status" value="1"/>
</dbReference>
<keyword evidence="5" id="KW-0539">Nucleus</keyword>
<comment type="subcellular location">
    <subcellularLocation>
        <location evidence="1">Nucleus</location>
    </subcellularLocation>
</comment>
<dbReference type="CDD" id="cd06257">
    <property type="entry name" value="DnaJ"/>
    <property type="match status" value="1"/>
</dbReference>
<dbReference type="SMART" id="SM00271">
    <property type="entry name" value="DnaJ"/>
    <property type="match status" value="1"/>
</dbReference>
<evidence type="ECO:0000256" key="2">
    <source>
        <dbReference type="ARBA" id="ARBA00005510"/>
    </source>
</evidence>
<feature type="domain" description="J" evidence="7">
    <location>
        <begin position="67"/>
        <end position="134"/>
    </location>
</feature>
<dbReference type="AlphaFoldDB" id="A0A9E7I9E8"/>
<dbReference type="FunFam" id="4.10.280.10:FF:000002">
    <property type="entry name" value="Basic helix-loop-helix transcription factor"/>
    <property type="match status" value="1"/>
</dbReference>
<evidence type="ECO:0000256" key="1">
    <source>
        <dbReference type="ARBA" id="ARBA00004123"/>
    </source>
</evidence>
<dbReference type="PROSITE" id="PS50076">
    <property type="entry name" value="DNAJ_2"/>
    <property type="match status" value="1"/>
</dbReference>
<evidence type="ECO:0000256" key="5">
    <source>
        <dbReference type="ARBA" id="ARBA00023242"/>
    </source>
</evidence>
<dbReference type="Gene3D" id="4.10.280.10">
    <property type="entry name" value="Helix-loop-helix DNA-binding domain"/>
    <property type="match status" value="1"/>
</dbReference>
<keyword evidence="4" id="KW-0804">Transcription</keyword>
<keyword evidence="10" id="KW-1185">Reference proteome</keyword>
<dbReference type="InterPro" id="IPR018253">
    <property type="entry name" value="DnaJ_domain_CS"/>
</dbReference>
<name>A0A9E7I9E8_9LILI</name>
<dbReference type="PANTHER" id="PTHR12565">
    <property type="entry name" value="STEROL REGULATORY ELEMENT-BINDING PROTEIN"/>
    <property type="match status" value="1"/>
</dbReference>
<sequence>MTAGLVVYRNLTYPSPITTRVGGGGGRVRFGRVQLQWSGGGWPSLRLSTFRTRAAVEEGFVRENAGSFYDVLGIPASGSPSAIKKAYKQLARKYHPDVSPPDRAAEYTRRFIEVHEAYETLSDPGRRAIYDRNLTRRLPLAFSASRRRFDEELEERSGWRNHWQDQLTELKRRSMNGNSKDNLSWGAQMRRRRAESSREEKVLEKNSSSSKSLGDLIKGWRRRGMDVQKLASNHVKCLYYFASAGGMWFCQQKPNRCVHRSHLTKFSVQLCVLGMEKEGFWGLQWQSSGAKLPPELNSGSAASDQLPQCFLNLNWKQPMAHDADFESALSSLVSSPCSNPPASADGNGIGELIGRLGGICNSNDISPSSRYRSADASCYSTLLNSPPKLNLSVMDHRQQGRGGPPMPVNRVPGPHIGPFSAEPGFEDGAARLSCFAGRSSGSFAGQFGFLEPGNLSQASRSQSPKGGFGSCVGVGQSRSERPAHLEMEMRSKIGGSSTPEATELGNGPEESSLSDRMTADASTLRAITDNNSGKWKTAAKRKGREAPLSSSATNPPANMTEEENSDAKRCKPADRNGGAKNAAVKPKTEQNGDPAHREGKDNDHKPPESPKDYIHVRARRGQATDAHSLAERVRREKISKRMKFLQDLVPGCNKVTGKAVMLDEIINYVQSLQRQVEFLSMKLATLNPQMDVSMENLLPKDMYQSRGLMPQPVYPAEIGTVLSYAHQPQTVALQSIVTSSLEAQFSLNSLQSSLQQSQSMQHATTDAYTDAPSQLGGLWEDDLQSVAQTGFGQNHVH</sequence>
<dbReference type="Gene3D" id="1.10.287.110">
    <property type="entry name" value="DnaJ domain"/>
    <property type="match status" value="1"/>
</dbReference>
<dbReference type="InterPro" id="IPR036638">
    <property type="entry name" value="HLH_DNA-bd_sf"/>
</dbReference>
<dbReference type="OrthoDB" id="769683at2759"/>
<feature type="compositionally biased region" description="Basic and acidic residues" evidence="6">
    <location>
        <begin position="565"/>
        <end position="574"/>
    </location>
</feature>
<dbReference type="InterPro" id="IPR001623">
    <property type="entry name" value="DnaJ_domain"/>
</dbReference>
<dbReference type="PANTHER" id="PTHR12565:SF184">
    <property type="entry name" value="BHLH TRANSCRIPTION FACTOR"/>
    <property type="match status" value="1"/>
</dbReference>
<feature type="compositionally biased region" description="Basic and acidic residues" evidence="6">
    <location>
        <begin position="194"/>
        <end position="204"/>
    </location>
</feature>
<proteinExistence type="inferred from homology"/>
<dbReference type="InterPro" id="IPR024097">
    <property type="entry name" value="bHLH_ZIP_TF"/>
</dbReference>
<dbReference type="PRINTS" id="PR00625">
    <property type="entry name" value="JDOMAIN"/>
</dbReference>
<feature type="compositionally biased region" description="Polar residues" evidence="6">
    <location>
        <begin position="548"/>
        <end position="557"/>
    </location>
</feature>
<evidence type="ECO:0000313" key="9">
    <source>
        <dbReference type="EMBL" id="URE44259.1"/>
    </source>
</evidence>
<gene>
    <name evidence="9" type="ORF">MUK42_15253</name>
</gene>
<feature type="compositionally biased region" description="Basic and acidic residues" evidence="6">
    <location>
        <begin position="586"/>
        <end position="611"/>
    </location>
</feature>